<evidence type="ECO:0000313" key="2">
    <source>
        <dbReference type="Proteomes" id="UP001169719"/>
    </source>
</evidence>
<gene>
    <name evidence="1" type="ORF">QWJ08_15655</name>
</gene>
<dbReference type="EMBL" id="JAUEOZ010000002">
    <property type="protein sequence ID" value="MDN2482775.1"/>
    <property type="molecule type" value="Genomic_DNA"/>
</dbReference>
<proteinExistence type="predicted"/>
<name>A0ABT7Y436_9VIBR</name>
<evidence type="ECO:0000313" key="1">
    <source>
        <dbReference type="EMBL" id="MDN2482775.1"/>
    </source>
</evidence>
<dbReference type="InterPro" id="IPR021352">
    <property type="entry name" value="DUF2971"/>
</dbReference>
<sequence length="293" mass="34429">MRKLYKYMSERAALSFIRDPQLRVTPRWALNDPFECQLTSSTIEHLDIHRLDDKCSRYVQDFIDKHGIVSLSETPDNLLMWSHYSEEHRGAVVELLIDETKPFSIFQTKECPVSSDALFNKVSYRKCRTYPSKENRDLEALRDHYYLTKGVDWIYEKEHRYIFPVTSLSSVLLDENNTADVSDHLGWRDLDNTLGMNSICCTHPERLLSAWSHSRNSDAMFFVRLDSRSVGRLILGVNADIQLFQRAMRDGEQNHRTDRNFVDSIIGRYNDVYRARIDPERFELCFEPLDFIA</sequence>
<comment type="caution">
    <text evidence="1">The sequence shown here is derived from an EMBL/GenBank/DDBJ whole genome shotgun (WGS) entry which is preliminary data.</text>
</comment>
<protein>
    <submittedName>
        <fullName evidence="1">DUF2971 domain-containing protein</fullName>
    </submittedName>
</protein>
<keyword evidence="2" id="KW-1185">Reference proteome</keyword>
<dbReference type="Proteomes" id="UP001169719">
    <property type="component" value="Unassembled WGS sequence"/>
</dbReference>
<reference evidence="1" key="1">
    <citation type="submission" date="2024-05" db="EMBL/GenBank/DDBJ databases">
        <title>Genome Sequences of Four Agar- Degrading Marine Bacteria.</title>
        <authorList>
            <person name="Phillips E.K."/>
            <person name="Shaffer J.C."/>
            <person name="Henson M.W."/>
            <person name="Temperton B."/>
            <person name="Thrash C.J."/>
            <person name="Martin M.O."/>
        </authorList>
    </citation>
    <scope>NUCLEOTIDE SEQUENCE</scope>
    <source>
        <strain evidence="1">EKP203</strain>
    </source>
</reference>
<accession>A0ABT7Y436</accession>
<dbReference type="RefSeq" id="WP_289962822.1">
    <property type="nucleotide sequence ID" value="NZ_JAUEOZ010000002.1"/>
</dbReference>
<dbReference type="Pfam" id="PF11185">
    <property type="entry name" value="DUF2971"/>
    <property type="match status" value="1"/>
</dbReference>
<organism evidence="1 2">
    <name type="scientific">Vibrio agarivorans</name>
    <dbReference type="NCBI Taxonomy" id="153622"/>
    <lineage>
        <taxon>Bacteria</taxon>
        <taxon>Pseudomonadati</taxon>
        <taxon>Pseudomonadota</taxon>
        <taxon>Gammaproteobacteria</taxon>
        <taxon>Vibrionales</taxon>
        <taxon>Vibrionaceae</taxon>
        <taxon>Vibrio</taxon>
    </lineage>
</organism>